<gene>
    <name evidence="7" type="ORF">PT974_04607</name>
</gene>
<name>A0ABR0SVM1_9HYPO</name>
<keyword evidence="8" id="KW-1185">Reference proteome</keyword>
<keyword evidence="5" id="KW-0560">Oxidoreductase</keyword>
<sequence>MACPRSIIIVGSGVFGLSTAYAMANDDAFAQTSIILVDGWDFELSRTEKGTSKSNLRAANYDTSRIIRSEYPHGAYATFAREAHSQWRGKWGENGRYVEQRLLLCAQGSPLRESKKPGETVNYVKNAYSLSCQLSQGSGDNLRIFNSLHQIRAELGVAATSEAEKEESPVSLRGYVSQDSDWADSGATMAWLWQKLLQSGRVQTHTGYVQSLIYTDRDTATGKQPEVRGVRLDNGVELLADLTIVAASSHTPRLLGMETLCDVYSEDLNVPMIVNATRCVFAIAPDREGYLKLGRFSHSGLVDVRQCAGIAVGPRPDSATPREKWNDAQFGWGGDVDLSKDLDERAQGTLREYRAFLKELFSSSDTSAEAKLLGNIAKRPFSKSPAFNTLGPANSNNFRLGDMQRKKLLLRMERDSDVGDHMFYCFLCTKLHGFGHTSFTYPDRLPEQQKCCNRGPEYAHSGVRFAPTGSNLQVGYWQARLVMNRHFYGPGRGLSLETIVPNPEKWESIHRSVKVIQSMEARIVQDSLFLKCTHEVTTNPKMNPTLRSFRRDLSQLDLFICNHKAICQSIRTDLRGDMRIPVIQEFIDTTTFKLGPIILGSCRYCPTSFATTIKDHRNEKPVPLSKHKNWTITVVSYHELGHCRTSRGRPDPIFARFLTDSTKERNRGRQPLGHIEKLWCHGGQG</sequence>
<evidence type="ECO:0000256" key="2">
    <source>
        <dbReference type="ARBA" id="ARBA00010989"/>
    </source>
</evidence>
<evidence type="ECO:0000313" key="8">
    <source>
        <dbReference type="Proteomes" id="UP001338125"/>
    </source>
</evidence>
<feature type="domain" description="FAD dependent oxidoreductase" evidence="6">
    <location>
        <begin position="7"/>
        <end position="287"/>
    </location>
</feature>
<dbReference type="EMBL" id="JAVFKD010000004">
    <property type="protein sequence ID" value="KAK5996179.1"/>
    <property type="molecule type" value="Genomic_DNA"/>
</dbReference>
<protein>
    <submittedName>
        <fullName evidence="7">Amino acid oxidase fsqB</fullName>
    </submittedName>
</protein>
<comment type="caution">
    <text evidence="7">The sequence shown here is derived from an EMBL/GenBank/DDBJ whole genome shotgun (WGS) entry which is preliminary data.</text>
</comment>
<reference evidence="7 8" key="1">
    <citation type="submission" date="2024-01" db="EMBL/GenBank/DDBJ databases">
        <title>Complete genome of Cladobotryum mycophilum ATHUM6906.</title>
        <authorList>
            <person name="Christinaki A.C."/>
            <person name="Myridakis A.I."/>
            <person name="Kouvelis V.N."/>
        </authorList>
    </citation>
    <scope>NUCLEOTIDE SEQUENCE [LARGE SCALE GENOMIC DNA]</scope>
    <source>
        <strain evidence="7 8">ATHUM6906</strain>
    </source>
</reference>
<dbReference type="SUPFAM" id="SSF51905">
    <property type="entry name" value="FAD/NAD(P)-binding domain"/>
    <property type="match status" value="1"/>
</dbReference>
<dbReference type="InterPro" id="IPR045170">
    <property type="entry name" value="MTOX"/>
</dbReference>
<evidence type="ECO:0000259" key="6">
    <source>
        <dbReference type="Pfam" id="PF01266"/>
    </source>
</evidence>
<evidence type="ECO:0000256" key="4">
    <source>
        <dbReference type="ARBA" id="ARBA00022827"/>
    </source>
</evidence>
<organism evidence="7 8">
    <name type="scientific">Cladobotryum mycophilum</name>
    <dbReference type="NCBI Taxonomy" id="491253"/>
    <lineage>
        <taxon>Eukaryota</taxon>
        <taxon>Fungi</taxon>
        <taxon>Dikarya</taxon>
        <taxon>Ascomycota</taxon>
        <taxon>Pezizomycotina</taxon>
        <taxon>Sordariomycetes</taxon>
        <taxon>Hypocreomycetidae</taxon>
        <taxon>Hypocreales</taxon>
        <taxon>Hypocreaceae</taxon>
        <taxon>Cladobotryum</taxon>
    </lineage>
</organism>
<evidence type="ECO:0000256" key="1">
    <source>
        <dbReference type="ARBA" id="ARBA00001974"/>
    </source>
</evidence>
<dbReference type="Gene3D" id="3.50.50.60">
    <property type="entry name" value="FAD/NAD(P)-binding domain"/>
    <property type="match status" value="2"/>
</dbReference>
<evidence type="ECO:0000256" key="5">
    <source>
        <dbReference type="ARBA" id="ARBA00023002"/>
    </source>
</evidence>
<dbReference type="Proteomes" id="UP001338125">
    <property type="component" value="Unassembled WGS sequence"/>
</dbReference>
<keyword evidence="3" id="KW-0285">Flavoprotein</keyword>
<proteinExistence type="inferred from homology"/>
<comment type="similarity">
    <text evidence="2">Belongs to the MSOX/MTOX family.</text>
</comment>
<dbReference type="PANTHER" id="PTHR10961">
    <property type="entry name" value="PEROXISOMAL SARCOSINE OXIDASE"/>
    <property type="match status" value="1"/>
</dbReference>
<comment type="cofactor">
    <cofactor evidence="1">
        <name>FAD</name>
        <dbReference type="ChEBI" id="CHEBI:57692"/>
    </cofactor>
</comment>
<accession>A0ABR0SVM1</accession>
<dbReference type="InterPro" id="IPR036188">
    <property type="entry name" value="FAD/NAD-bd_sf"/>
</dbReference>
<evidence type="ECO:0000256" key="3">
    <source>
        <dbReference type="ARBA" id="ARBA00022630"/>
    </source>
</evidence>
<evidence type="ECO:0000313" key="7">
    <source>
        <dbReference type="EMBL" id="KAK5996179.1"/>
    </source>
</evidence>
<keyword evidence="4" id="KW-0274">FAD</keyword>
<dbReference type="InterPro" id="IPR006076">
    <property type="entry name" value="FAD-dep_OxRdtase"/>
</dbReference>
<dbReference type="Pfam" id="PF01266">
    <property type="entry name" value="DAO"/>
    <property type="match status" value="1"/>
</dbReference>
<dbReference type="PANTHER" id="PTHR10961:SF46">
    <property type="entry name" value="PEROXISOMAL SARCOSINE OXIDASE"/>
    <property type="match status" value="1"/>
</dbReference>